<protein>
    <submittedName>
        <fullName evidence="1">Uncharacterized protein</fullName>
    </submittedName>
</protein>
<dbReference type="EMBL" id="LAZR01003264">
    <property type="protein sequence ID" value="KKN20207.1"/>
    <property type="molecule type" value="Genomic_DNA"/>
</dbReference>
<reference evidence="1" key="1">
    <citation type="journal article" date="2015" name="Nature">
        <title>Complex archaea that bridge the gap between prokaryotes and eukaryotes.</title>
        <authorList>
            <person name="Spang A."/>
            <person name="Saw J.H."/>
            <person name="Jorgensen S.L."/>
            <person name="Zaremba-Niedzwiedzka K."/>
            <person name="Martijn J."/>
            <person name="Lind A.E."/>
            <person name="van Eijk R."/>
            <person name="Schleper C."/>
            <person name="Guy L."/>
            <person name="Ettema T.J."/>
        </authorList>
    </citation>
    <scope>NUCLEOTIDE SEQUENCE</scope>
</reference>
<comment type="caution">
    <text evidence="1">The sequence shown here is derived from an EMBL/GenBank/DDBJ whole genome shotgun (WGS) entry which is preliminary data.</text>
</comment>
<evidence type="ECO:0000313" key="1">
    <source>
        <dbReference type="EMBL" id="KKN20207.1"/>
    </source>
</evidence>
<organism evidence="1">
    <name type="scientific">marine sediment metagenome</name>
    <dbReference type="NCBI Taxonomy" id="412755"/>
    <lineage>
        <taxon>unclassified sequences</taxon>
        <taxon>metagenomes</taxon>
        <taxon>ecological metagenomes</taxon>
    </lineage>
</organism>
<name>A0A0F9P724_9ZZZZ</name>
<dbReference type="AlphaFoldDB" id="A0A0F9P724"/>
<gene>
    <name evidence="1" type="ORF">LCGC14_0937880</name>
</gene>
<sequence length="43" mass="4853">MKVFKMGENGVMLTIEAENLTQAVKIFQANIEKAIRSCKIKLI</sequence>
<accession>A0A0F9P724</accession>
<proteinExistence type="predicted"/>